<accession>A0A813W9X9</accession>
<organism evidence="4 7">
    <name type="scientific">Adineta steineri</name>
    <dbReference type="NCBI Taxonomy" id="433720"/>
    <lineage>
        <taxon>Eukaryota</taxon>
        <taxon>Metazoa</taxon>
        <taxon>Spiralia</taxon>
        <taxon>Gnathifera</taxon>
        <taxon>Rotifera</taxon>
        <taxon>Eurotatoria</taxon>
        <taxon>Bdelloidea</taxon>
        <taxon>Adinetida</taxon>
        <taxon>Adinetidae</taxon>
        <taxon>Adineta</taxon>
    </lineage>
</organism>
<dbReference type="SMART" id="SM00028">
    <property type="entry name" value="TPR"/>
    <property type="match status" value="10"/>
</dbReference>
<dbReference type="PANTHER" id="PTHR45641">
    <property type="entry name" value="TETRATRICOPEPTIDE REPEAT PROTEIN (AFU_ORTHOLOGUE AFUA_6G03870)"/>
    <property type="match status" value="1"/>
</dbReference>
<dbReference type="SUPFAM" id="SSF48452">
    <property type="entry name" value="TPR-like"/>
    <property type="match status" value="2"/>
</dbReference>
<evidence type="ECO:0000313" key="5">
    <source>
        <dbReference type="EMBL" id="CAF1307699.1"/>
    </source>
</evidence>
<dbReference type="Proteomes" id="UP000663832">
    <property type="component" value="Unassembled WGS sequence"/>
</dbReference>
<proteinExistence type="predicted"/>
<feature type="repeat" description="TPR" evidence="3">
    <location>
        <begin position="589"/>
        <end position="622"/>
    </location>
</feature>
<evidence type="ECO:0000313" key="4">
    <source>
        <dbReference type="EMBL" id="CAF0850344.1"/>
    </source>
</evidence>
<dbReference type="AlphaFoldDB" id="A0A813W9X9"/>
<dbReference type="PANTHER" id="PTHR45641:SF1">
    <property type="entry name" value="AAA+ ATPASE DOMAIN-CONTAINING PROTEIN"/>
    <property type="match status" value="1"/>
</dbReference>
<dbReference type="OrthoDB" id="9991920at2759"/>
<protein>
    <submittedName>
        <fullName evidence="4">Uncharacterized protein</fullName>
    </submittedName>
</protein>
<dbReference type="Pfam" id="PF13424">
    <property type="entry name" value="TPR_12"/>
    <property type="match status" value="4"/>
</dbReference>
<dbReference type="Proteomes" id="UP000663877">
    <property type="component" value="Unassembled WGS sequence"/>
</dbReference>
<feature type="repeat" description="TPR" evidence="3">
    <location>
        <begin position="631"/>
        <end position="664"/>
    </location>
</feature>
<dbReference type="PROSITE" id="PS50005">
    <property type="entry name" value="TPR"/>
    <property type="match status" value="8"/>
</dbReference>
<dbReference type="Gene3D" id="1.25.40.10">
    <property type="entry name" value="Tetratricopeptide repeat domain"/>
    <property type="match status" value="3"/>
</dbReference>
<dbReference type="EMBL" id="CAJNOM010000272">
    <property type="protein sequence ID" value="CAF1307699.1"/>
    <property type="molecule type" value="Genomic_DNA"/>
</dbReference>
<keyword evidence="1" id="KW-0677">Repeat</keyword>
<dbReference type="InterPro" id="IPR019734">
    <property type="entry name" value="TPR_rpt"/>
</dbReference>
<name>A0A813W9X9_9BILA</name>
<feature type="repeat" description="TPR" evidence="3">
    <location>
        <begin position="463"/>
        <end position="496"/>
    </location>
</feature>
<keyword evidence="2 3" id="KW-0802">TPR repeat</keyword>
<dbReference type="Pfam" id="PF13374">
    <property type="entry name" value="TPR_10"/>
    <property type="match status" value="1"/>
</dbReference>
<evidence type="ECO:0000313" key="7">
    <source>
        <dbReference type="Proteomes" id="UP000663877"/>
    </source>
</evidence>
<feature type="repeat" description="TPR" evidence="3">
    <location>
        <begin position="715"/>
        <end position="748"/>
    </location>
</feature>
<dbReference type="Gene3D" id="3.90.176.10">
    <property type="entry name" value="Toxin ADP-ribosyltransferase, Chain A, domain 1"/>
    <property type="match status" value="1"/>
</dbReference>
<dbReference type="EMBL" id="CAJNOI010000024">
    <property type="protein sequence ID" value="CAF0850344.1"/>
    <property type="molecule type" value="Genomic_DNA"/>
</dbReference>
<feature type="repeat" description="TPR" evidence="3">
    <location>
        <begin position="505"/>
        <end position="538"/>
    </location>
</feature>
<comment type="caution">
    <text evidence="4">The sequence shown here is derived from an EMBL/GenBank/DDBJ whole genome shotgun (WGS) entry which is preliminary data.</text>
</comment>
<dbReference type="SUPFAM" id="SSF56399">
    <property type="entry name" value="ADP-ribosylation"/>
    <property type="match status" value="1"/>
</dbReference>
<keyword evidence="6" id="KW-1185">Reference proteome</keyword>
<dbReference type="InterPro" id="IPR011990">
    <property type="entry name" value="TPR-like_helical_dom_sf"/>
</dbReference>
<evidence type="ECO:0000256" key="3">
    <source>
        <dbReference type="PROSITE-ProRule" id="PRU00339"/>
    </source>
</evidence>
<feature type="repeat" description="TPR" evidence="3">
    <location>
        <begin position="757"/>
        <end position="790"/>
    </location>
</feature>
<evidence type="ECO:0000256" key="2">
    <source>
        <dbReference type="ARBA" id="ARBA00022803"/>
    </source>
</evidence>
<feature type="repeat" description="TPR" evidence="3">
    <location>
        <begin position="673"/>
        <end position="706"/>
    </location>
</feature>
<reference evidence="4" key="1">
    <citation type="submission" date="2021-02" db="EMBL/GenBank/DDBJ databases">
        <authorList>
            <person name="Nowell W R."/>
        </authorList>
    </citation>
    <scope>NUCLEOTIDE SEQUENCE</scope>
</reference>
<dbReference type="PROSITE" id="PS50293">
    <property type="entry name" value="TPR_REGION"/>
    <property type="match status" value="2"/>
</dbReference>
<evidence type="ECO:0000256" key="1">
    <source>
        <dbReference type="ARBA" id="ARBA00022737"/>
    </source>
</evidence>
<feature type="repeat" description="TPR" evidence="3">
    <location>
        <begin position="799"/>
        <end position="832"/>
    </location>
</feature>
<gene>
    <name evidence="4" type="ORF">BJG266_LOCUS7805</name>
    <name evidence="5" type="ORF">QVE165_LOCUS31610</name>
</gene>
<evidence type="ECO:0000313" key="6">
    <source>
        <dbReference type="Proteomes" id="UP000663832"/>
    </source>
</evidence>
<sequence length="854" mass="98315">MDASKSNDTTQSKQLSFVLNDVTVRQRTDIEGIQNILLVWLDNNIDNNNTDCCNTVEQLKRIVPNINAFTDDNKCIQFIQTNTDRKIYIIISDTFGKQVVPRIHDISQVDAIFIFGKNKESYEKWVKIKGVFTELPSLCEALEQTVDQYEQNMIPISFIAKNIADQSNNTIFNLLDSSFIFIRIIKEILLTIDFGEIHLEEFIFYCRDVFADDDDELDNVDQLNSEYYSKKPIWWYTQKSFLYHMLNRAIRSLDIGVIVRMGFFIDDLHRNIQRLHSEQIDDDDFNKSFTVYRGQSLSKKDFERMKNIKDGFISFNNFLLTTKNRDISLDTAQQATINPDVVGIVFVVNVDAAQSTTPFASITDVSYFHIEDEVLFSIQTIFHIDNIKPIDTNKHLYEVTLTLTSDDEKEIRKLTDRIQQETLSDQQGWVRLGQVLLTMNQIEKAQDVYEILLDQTNHETEKAPIYYQLGWIKNHQKEYQDALTFYEKSLSINQDIYAPDNINFATLYRNISALHYIMGNYPKALYFSEKALEIKQKSLSRDDLELGNAYHDVGIAHNGVLDYPEALSSHEEALRIRQQALPSNHPDLIASYNNIGMVNFNMGNYSKALTTFEKAFKIQQQSLSPNHPDLTAYYNNIGMVYNNMSDYSKALSSYEKALEIQKQTLPPNHPSLAVTYNNIGTVYLQLGDYPKALSSYEKTLQIRQQNLPPNHPELGDAHHNIGIVHNSMNNYAKAISSYEKSIEIKQQSLPSKDPSLGTSYNNIGIVYISMADFPKALQSHENALQIRQQSLPPSHPDLAMSFGYIGKVYNSMGEHSKALSYCQRAIDISQQTLPPDHPHFQWYRNILQDIQKNL</sequence>